<dbReference type="OrthoDB" id="10378097at2759"/>
<reference evidence="3" key="1">
    <citation type="submission" date="2015-06" db="EMBL/GenBank/DDBJ databases">
        <title>Expansion of signal transduction pathways in fungi by whole-genome duplication.</title>
        <authorList>
            <consortium name="DOE Joint Genome Institute"/>
            <person name="Corrochano L.M."/>
            <person name="Kuo A."/>
            <person name="Marcet-Houben M."/>
            <person name="Polaino S."/>
            <person name="Salamov A."/>
            <person name="Villalobos J.M."/>
            <person name="Alvarez M.I."/>
            <person name="Avalos J."/>
            <person name="Benito E.P."/>
            <person name="Benoit I."/>
            <person name="Burger G."/>
            <person name="Camino L.P."/>
            <person name="Canovas D."/>
            <person name="Cerda-Olmedo E."/>
            <person name="Cheng J.-F."/>
            <person name="Dominguez A."/>
            <person name="Elias M."/>
            <person name="Eslava A.P."/>
            <person name="Glaser F."/>
            <person name="Grimwood J."/>
            <person name="Gutierrez G."/>
            <person name="Heitman J."/>
            <person name="Henrissat B."/>
            <person name="Iturriaga E.A."/>
            <person name="Lang B.F."/>
            <person name="Lavin J.L."/>
            <person name="Lee S."/>
            <person name="Li W."/>
            <person name="Lindquist E."/>
            <person name="Lopez-Garcia S."/>
            <person name="Luque E.M."/>
            <person name="Marcos A.T."/>
            <person name="Martin J."/>
            <person name="McCluskey K."/>
            <person name="Medina H.R."/>
            <person name="Miralles-Duran A."/>
            <person name="Miyazaki A."/>
            <person name="Munoz-Torres E."/>
            <person name="Oguiza J.A."/>
            <person name="Ohm R."/>
            <person name="Olmedo M."/>
            <person name="Orejas M."/>
            <person name="Ortiz-Castellanos L."/>
            <person name="Pisabarro A.G."/>
            <person name="Rodriguez-Romero J."/>
            <person name="Ruiz-Herrera J."/>
            <person name="Ruiz-Vazquez R."/>
            <person name="Sanz C."/>
            <person name="Schackwitz W."/>
            <person name="Schmutz J."/>
            <person name="Shahriari M."/>
            <person name="Shelest E."/>
            <person name="Silva-Franco F."/>
            <person name="Soanes D."/>
            <person name="Syed K."/>
            <person name="Tagua V.G."/>
            <person name="Talbot N.J."/>
            <person name="Thon M."/>
            <person name="De vries R.P."/>
            <person name="Wiebenga A."/>
            <person name="Yadav J.S."/>
            <person name="Braun E.L."/>
            <person name="Baker S."/>
            <person name="Garre V."/>
            <person name="Horwitz B."/>
            <person name="Torres-Martinez S."/>
            <person name="Idnurm A."/>
            <person name="Herrera-Estrella A."/>
            <person name="Gabaldon T."/>
            <person name="Grigoriev I.V."/>
        </authorList>
    </citation>
    <scope>NUCLEOTIDE SEQUENCE [LARGE SCALE GENOMIC DNA]</scope>
    <source>
        <strain evidence="3">NRRL 1555(-)</strain>
    </source>
</reference>
<dbReference type="EMBL" id="KV440993">
    <property type="protein sequence ID" value="OAD69033.1"/>
    <property type="molecule type" value="Genomic_DNA"/>
</dbReference>
<evidence type="ECO:0000313" key="2">
    <source>
        <dbReference type="EMBL" id="OAD69033.1"/>
    </source>
</evidence>
<accession>A0A162TQN6</accession>
<feature type="non-terminal residue" evidence="2">
    <location>
        <position position="1"/>
    </location>
</feature>
<dbReference type="AlphaFoldDB" id="A0A162TQN6"/>
<feature type="signal peptide" evidence="1">
    <location>
        <begin position="1"/>
        <end position="18"/>
    </location>
</feature>
<dbReference type="Proteomes" id="UP000077315">
    <property type="component" value="Unassembled WGS sequence"/>
</dbReference>
<evidence type="ECO:0008006" key="4">
    <source>
        <dbReference type="Google" id="ProtNLM"/>
    </source>
</evidence>
<dbReference type="GeneID" id="29004286"/>
<sequence length="151" mass="16368">MYIVCVSFLFCLFSSALGMPTQVQDIAVARLFESEHPTQVCPIDWNSLNLTHVLASPSVGPFNGCGGCLNVTDVPLTRHTYVLAIDRSPTAMLELGLGAFEDLFGSSEIGTQKVIAWSITGQSFCSHLLYPQTQHLPTLTPSSSPTQFFPS</sequence>
<protein>
    <recommendedName>
        <fullName evidence="4">Secreted protein</fullName>
    </recommendedName>
</protein>
<dbReference type="VEuPathDB" id="FungiDB:PHYBLDRAFT_78701"/>
<evidence type="ECO:0000256" key="1">
    <source>
        <dbReference type="SAM" id="SignalP"/>
    </source>
</evidence>
<dbReference type="InParanoid" id="A0A162TQN6"/>
<keyword evidence="1" id="KW-0732">Signal</keyword>
<keyword evidence="3" id="KW-1185">Reference proteome</keyword>
<organism evidence="2 3">
    <name type="scientific">Phycomyces blakesleeanus (strain ATCC 8743b / DSM 1359 / FGSC 10004 / NBRC 33097 / NRRL 1555)</name>
    <dbReference type="NCBI Taxonomy" id="763407"/>
    <lineage>
        <taxon>Eukaryota</taxon>
        <taxon>Fungi</taxon>
        <taxon>Fungi incertae sedis</taxon>
        <taxon>Mucoromycota</taxon>
        <taxon>Mucoromycotina</taxon>
        <taxon>Mucoromycetes</taxon>
        <taxon>Mucorales</taxon>
        <taxon>Phycomycetaceae</taxon>
        <taxon>Phycomyces</taxon>
    </lineage>
</organism>
<name>A0A162TQN6_PHYB8</name>
<feature type="chain" id="PRO_5007840087" description="Secreted protein" evidence="1">
    <location>
        <begin position="19"/>
        <end position="151"/>
    </location>
</feature>
<dbReference type="RefSeq" id="XP_018287073.1">
    <property type="nucleotide sequence ID" value="XM_018443381.1"/>
</dbReference>
<gene>
    <name evidence="2" type="ORF">PHYBLDRAFT_78701</name>
</gene>
<proteinExistence type="predicted"/>
<evidence type="ECO:0000313" key="3">
    <source>
        <dbReference type="Proteomes" id="UP000077315"/>
    </source>
</evidence>